<dbReference type="FunCoup" id="D1C1M4">
    <property type="interactions" value="5"/>
</dbReference>
<dbReference type="InParanoid" id="D1C1M4"/>
<dbReference type="PANTHER" id="PTHR35331">
    <property type="entry name" value="STAGE V SPORULATION PROTEIN S"/>
    <property type="match status" value="1"/>
</dbReference>
<evidence type="ECO:0000313" key="3">
    <source>
        <dbReference type="Proteomes" id="UP000002027"/>
    </source>
</evidence>
<feature type="compositionally biased region" description="Polar residues" evidence="1">
    <location>
        <begin position="30"/>
        <end position="48"/>
    </location>
</feature>
<protein>
    <submittedName>
        <fullName evidence="2">Stage V sporulation protein S</fullName>
    </submittedName>
</protein>
<dbReference type="PANTHER" id="PTHR35331:SF1">
    <property type="entry name" value="STAGE V SPORULATION PROTEIN S"/>
    <property type="match status" value="1"/>
</dbReference>
<reference evidence="3" key="1">
    <citation type="submission" date="2009-11" db="EMBL/GenBank/DDBJ databases">
        <title>The complete chromosome 1 of Sphaerobacter thermophilus DSM 20745.</title>
        <authorList>
            <person name="Lucas S."/>
            <person name="Copeland A."/>
            <person name="Lapidus A."/>
            <person name="Glavina del Rio T."/>
            <person name="Dalin E."/>
            <person name="Tice H."/>
            <person name="Bruce D."/>
            <person name="Goodwin L."/>
            <person name="Pitluck S."/>
            <person name="Kyrpides N."/>
            <person name="Mavromatis K."/>
            <person name="Ivanova N."/>
            <person name="Mikhailova N."/>
            <person name="LaButti K.M."/>
            <person name="Clum A."/>
            <person name="Sun H.I."/>
            <person name="Brettin T."/>
            <person name="Detter J.C."/>
            <person name="Han C."/>
            <person name="Larimer F."/>
            <person name="Land M."/>
            <person name="Hauser L."/>
            <person name="Markowitz V."/>
            <person name="Cheng J.F."/>
            <person name="Hugenholtz P."/>
            <person name="Woyke T."/>
            <person name="Wu D."/>
            <person name="Steenblock K."/>
            <person name="Schneider S."/>
            <person name="Pukall R."/>
            <person name="Goeker M."/>
            <person name="Klenk H.P."/>
            <person name="Eisen J.A."/>
        </authorList>
    </citation>
    <scope>NUCLEOTIDE SEQUENCE [LARGE SCALE GENOMIC DNA]</scope>
    <source>
        <strain evidence="3">ATCC 49802 / DSM 20745 / S 6022</strain>
    </source>
</reference>
<gene>
    <name evidence="2" type="ordered locus">Sthe_0704</name>
</gene>
<dbReference type="Gene3D" id="3.30.110.20">
    <property type="entry name" value="Alba-like domain"/>
    <property type="match status" value="1"/>
</dbReference>
<dbReference type="HOGENOM" id="CLU_1916104_0_0_0"/>
<keyword evidence="3" id="KW-1185">Reference proteome</keyword>
<sequence length="139" mass="14885">MDRFFSKLDLRDIKIDPEASFPPDEDAYESTESVSTWDGETGDSTAVATETRRSDVLKVSARSRPSAVAGAIAGVVRESGRAEVQAIGAGATNQAVKAVAIARDYLAETGIEAVCLPAFIDVTIDEENRTAIRLIVEPR</sequence>
<accession>D1C1M4</accession>
<name>D1C1M4_SPHTD</name>
<dbReference type="Pfam" id="PF04232">
    <property type="entry name" value="SpoVS"/>
    <property type="match status" value="1"/>
</dbReference>
<dbReference type="Proteomes" id="UP000002027">
    <property type="component" value="Chromosome 1"/>
</dbReference>
<reference evidence="2 3" key="2">
    <citation type="journal article" date="2010" name="Stand. Genomic Sci.">
        <title>Complete genome sequence of Desulfohalobium retbaense type strain (HR(100)).</title>
        <authorList>
            <person name="Spring S."/>
            <person name="Nolan M."/>
            <person name="Lapidus A."/>
            <person name="Glavina Del Rio T."/>
            <person name="Copeland A."/>
            <person name="Tice H."/>
            <person name="Cheng J.F."/>
            <person name="Lucas S."/>
            <person name="Land M."/>
            <person name="Chen F."/>
            <person name="Bruce D."/>
            <person name="Goodwin L."/>
            <person name="Pitluck S."/>
            <person name="Ivanova N."/>
            <person name="Mavromatis K."/>
            <person name="Mikhailova N."/>
            <person name="Pati A."/>
            <person name="Chen A."/>
            <person name="Palaniappan K."/>
            <person name="Hauser L."/>
            <person name="Chang Y.J."/>
            <person name="Jeffries C.D."/>
            <person name="Munk C."/>
            <person name="Kiss H."/>
            <person name="Chain P."/>
            <person name="Han C."/>
            <person name="Brettin T."/>
            <person name="Detter J.C."/>
            <person name="Schuler E."/>
            <person name="Goker M."/>
            <person name="Rohde M."/>
            <person name="Bristow J."/>
            <person name="Eisen J.A."/>
            <person name="Markowitz V."/>
            <person name="Hugenholtz P."/>
            <person name="Kyrpides N.C."/>
            <person name="Klenk H.P."/>
        </authorList>
    </citation>
    <scope>NUCLEOTIDE SEQUENCE [LARGE SCALE GENOMIC DNA]</scope>
    <source>
        <strain evidence="3">ATCC 49802 / DSM 20745 / S 6022</strain>
    </source>
</reference>
<dbReference type="KEGG" id="sti:Sthe_0704"/>
<evidence type="ECO:0000256" key="1">
    <source>
        <dbReference type="SAM" id="MobiDB-lite"/>
    </source>
</evidence>
<organism evidence="2 3">
    <name type="scientific">Sphaerobacter thermophilus (strain ATCC 49802 / DSM 20745 / KCCM 41009 / NCIMB 13125 / S 6022)</name>
    <dbReference type="NCBI Taxonomy" id="479434"/>
    <lineage>
        <taxon>Bacteria</taxon>
        <taxon>Pseudomonadati</taxon>
        <taxon>Thermomicrobiota</taxon>
        <taxon>Thermomicrobia</taxon>
        <taxon>Sphaerobacterales</taxon>
        <taxon>Sphaerobacterineae</taxon>
        <taxon>Sphaerobacteraceae</taxon>
        <taxon>Sphaerobacter</taxon>
    </lineage>
</organism>
<dbReference type="InterPro" id="IPR036882">
    <property type="entry name" value="Alba-like_dom_sf"/>
</dbReference>
<feature type="region of interest" description="Disordered" evidence="1">
    <location>
        <begin position="16"/>
        <end position="51"/>
    </location>
</feature>
<dbReference type="GO" id="GO:0003676">
    <property type="term" value="F:nucleic acid binding"/>
    <property type="evidence" value="ECO:0007669"/>
    <property type="project" value="InterPro"/>
</dbReference>
<dbReference type="OrthoDB" id="9796055at2"/>
<dbReference type="AlphaFoldDB" id="D1C1M4"/>
<dbReference type="STRING" id="479434.Sthe_0704"/>
<dbReference type="InterPro" id="IPR007347">
    <property type="entry name" value="SpoVS"/>
</dbReference>
<evidence type="ECO:0000313" key="2">
    <source>
        <dbReference type="EMBL" id="ACZ38141.1"/>
    </source>
</evidence>
<dbReference type="eggNOG" id="COG2359">
    <property type="taxonomic scope" value="Bacteria"/>
</dbReference>
<proteinExistence type="predicted"/>
<dbReference type="EMBL" id="CP001823">
    <property type="protein sequence ID" value="ACZ38141.1"/>
    <property type="molecule type" value="Genomic_DNA"/>
</dbReference>
<dbReference type="RefSeq" id="WP_012871188.1">
    <property type="nucleotide sequence ID" value="NC_013523.1"/>
</dbReference>